<evidence type="ECO:0000256" key="1">
    <source>
        <dbReference type="SAM" id="Phobius"/>
    </source>
</evidence>
<reference evidence="2" key="1">
    <citation type="submission" date="2018-05" db="EMBL/GenBank/DDBJ databases">
        <authorList>
            <person name="Lanie J.A."/>
            <person name="Ng W.-L."/>
            <person name="Kazmierczak K.M."/>
            <person name="Andrzejewski T.M."/>
            <person name="Davidsen T.M."/>
            <person name="Wayne K.J."/>
            <person name="Tettelin H."/>
            <person name="Glass J.I."/>
            <person name="Rusch D."/>
            <person name="Podicherti R."/>
            <person name="Tsui H.-C.T."/>
            <person name="Winkler M.E."/>
        </authorList>
    </citation>
    <scope>NUCLEOTIDE SEQUENCE</scope>
</reference>
<gene>
    <name evidence="2" type="ORF">METZ01_LOCUS219702</name>
</gene>
<feature type="transmembrane region" description="Helical" evidence="1">
    <location>
        <begin position="6"/>
        <end position="25"/>
    </location>
</feature>
<dbReference type="AlphaFoldDB" id="A0A382FUT2"/>
<evidence type="ECO:0000313" key="2">
    <source>
        <dbReference type="EMBL" id="SVB66848.1"/>
    </source>
</evidence>
<keyword evidence="1" id="KW-1133">Transmembrane helix</keyword>
<keyword evidence="1" id="KW-0472">Membrane</keyword>
<sequence length="105" mass="12070">PIIFTTIIIAIIYSIIVFGAINIYTKRVEKDERDYFYELNSYRISYYISQGGIFGIICLILFNVLYQENIGLLTPPKIAMIFLIIAVLSSTGKSLTQLFNYRKSL</sequence>
<name>A0A382FUT2_9ZZZZ</name>
<feature type="non-terminal residue" evidence="2">
    <location>
        <position position="1"/>
    </location>
</feature>
<keyword evidence="1" id="KW-0812">Transmembrane</keyword>
<feature type="transmembrane region" description="Helical" evidence="1">
    <location>
        <begin position="78"/>
        <end position="99"/>
    </location>
</feature>
<accession>A0A382FUT2</accession>
<organism evidence="2">
    <name type="scientific">marine metagenome</name>
    <dbReference type="NCBI Taxonomy" id="408172"/>
    <lineage>
        <taxon>unclassified sequences</taxon>
        <taxon>metagenomes</taxon>
        <taxon>ecological metagenomes</taxon>
    </lineage>
</organism>
<feature type="transmembrane region" description="Helical" evidence="1">
    <location>
        <begin position="46"/>
        <end position="66"/>
    </location>
</feature>
<protein>
    <submittedName>
        <fullName evidence="2">Uncharacterized protein</fullName>
    </submittedName>
</protein>
<proteinExistence type="predicted"/>
<dbReference type="EMBL" id="UINC01052020">
    <property type="protein sequence ID" value="SVB66848.1"/>
    <property type="molecule type" value="Genomic_DNA"/>
</dbReference>